<evidence type="ECO:0000313" key="2">
    <source>
        <dbReference type="Proteomes" id="UP000008793"/>
    </source>
</evidence>
<keyword evidence="2" id="KW-1185">Reference proteome</keyword>
<dbReference type="eggNOG" id="ENOG502ZISZ">
    <property type="taxonomic scope" value="Bacteria"/>
</dbReference>
<gene>
    <name evidence="1" type="ordered locus">EbC_32260</name>
</gene>
<reference evidence="1 2" key="1">
    <citation type="journal article" date="2010" name="BMC Genomics">
        <title>Genome comparison of the epiphytic bacteria Erwinia billingiae and E. tasmaniensis with the pear pathogen E. pyrifoliae.</title>
        <authorList>
            <person name="Kube M."/>
            <person name="Migdoll A.M."/>
            <person name="Gehring I."/>
            <person name="Heitmann K."/>
            <person name="Mayer Y."/>
            <person name="Kuhl H."/>
            <person name="Knaust F."/>
            <person name="Geider K."/>
            <person name="Reinhardt R."/>
        </authorList>
    </citation>
    <scope>NUCLEOTIDE SEQUENCE [LARGE SCALE GENOMIC DNA]</scope>
    <source>
        <strain evidence="1 2">Eb661</strain>
    </source>
</reference>
<dbReference type="HOGENOM" id="CLU_176986_0_0_6"/>
<dbReference type="AlphaFoldDB" id="D8MVA0"/>
<protein>
    <recommendedName>
        <fullName evidence="3">Phage protein</fullName>
    </recommendedName>
</protein>
<dbReference type="STRING" id="634500.EbC_32260"/>
<evidence type="ECO:0008006" key="3">
    <source>
        <dbReference type="Google" id="ProtNLM"/>
    </source>
</evidence>
<dbReference type="Proteomes" id="UP000008793">
    <property type="component" value="Chromosome"/>
</dbReference>
<evidence type="ECO:0000313" key="1">
    <source>
        <dbReference type="EMBL" id="CAX60757.1"/>
    </source>
</evidence>
<sequence length="97" mass="11311">MIFMASSALAEREYEPPLVRCLNDNVLPEIPSNRSAVTIVDEAFKKCSKNVNIWMKERESLSPNIQTSQYGELHDFYIRMIEIRRKVIAKRNHETAQ</sequence>
<dbReference type="KEGG" id="ebi:EbC_32260"/>
<accession>D8MVA0</accession>
<proteinExistence type="predicted"/>
<dbReference type="EMBL" id="FP236843">
    <property type="protein sequence ID" value="CAX60757.1"/>
    <property type="molecule type" value="Genomic_DNA"/>
</dbReference>
<name>D8MVA0_ERWBE</name>
<organism evidence="2">
    <name type="scientific">Erwinia billingiae (strain Eb661)</name>
    <dbReference type="NCBI Taxonomy" id="634500"/>
    <lineage>
        <taxon>Bacteria</taxon>
        <taxon>Pseudomonadati</taxon>
        <taxon>Pseudomonadota</taxon>
        <taxon>Gammaproteobacteria</taxon>
        <taxon>Enterobacterales</taxon>
        <taxon>Erwiniaceae</taxon>
        <taxon>Erwinia</taxon>
    </lineage>
</organism>